<evidence type="ECO:0000256" key="9">
    <source>
        <dbReference type="SAM" id="MobiDB-lite"/>
    </source>
</evidence>
<dbReference type="Pfam" id="PF08395">
    <property type="entry name" value="7tm_7"/>
    <property type="match status" value="1"/>
</dbReference>
<sequence length="1020" mass="117349">MELIKILRKSVYLSETFGLISFKIKESSVTNVFIESKKRLKIAKLNFALFAIFHVLLVVISTEEIKSAKDDVSVKIVRFVNLMAFSGGITVMFLTITTKGKLICKGLNEINDLYFSTCRTRPHQASDKVGSNVVLFLGTIVIYLTTVLPVMLAALYVQRSRFSKVMSYAYYAYSMWLENVFVYQFVTIARFTGEVYASVTRIPKIQRNTDGLLVELKRSRFGEGIIKNFIEVLINVYKLPLFFWMCWSFTMVLQFVLKVNLRVRVVIWCFFISIRVFIIIYGCTFIKSKAEETAENLQELFFGVKDPRVKEEIEIYSYQLLHRKADFNALGFFNVDFSLFHSMVASVATYIVILMQLKGSQQHEESLHKMNGESNYESDASESWSVIDYNFNEESGEANLKENSEESPPSNVAYCDSVSGSVTFGDSTSDITAATNLYAVEDNTDNLMSNDEKNDSGDGDSIEIIDLEENYTDTQNLADTSKNFVGESDTKIEDLDNDFCSYIVTRKRRKRQRSLSESSSNSLHSNSISSESKKLNKINYDFKVAVNNKRASAVDQQRQNFLKSTALSLCLGVFFASIACIAIGHFLGGPDASDTISEDLLETVKRLQSENAELQSRLSSLKTEVIPKEGSHMNKGHQAGHNLNVKPEVPTVSKAEIYYEGKPRENTKFSSKEWLTKFQNLVREKQASSDLRKVVDYLQRHLKSINDRRNEDIKLGHLEESAMKIANVLQKIISSLTTSQENIEGLYQSLYKLKNKLNKQLSKLFTTDKRRPVTEFDLLTNPWNNYQPTMKERPIVLYKFPQPEEYYMNEVSDENTKENDEPLCTEDAKESVNNGGNGTSKKQQGNSRQKRRGKETERHKKQPRETVKGKERSSNTLMIGKTVEKDRRNTKVNTNEHKESNRTIHANSKMKKVTKDNDNYKRKSKRSKHNRTDGHFVTQFTERPVKENYFPKAERGGKRNFYGKSQYVKSKRFSNRTGDWLFRWANGREQIRKGESMGEWQFDRARARRELRDDFSHLNW</sequence>
<keyword evidence="6" id="KW-0675">Receptor</keyword>
<feature type="transmembrane region" description="Helical" evidence="10">
    <location>
        <begin position="266"/>
        <end position="287"/>
    </location>
</feature>
<name>A0ABR1AYF5_POLSC</name>
<proteinExistence type="predicted"/>
<feature type="transmembrane region" description="Helical" evidence="10">
    <location>
        <begin position="241"/>
        <end position="259"/>
    </location>
</feature>
<keyword evidence="8" id="KW-0175">Coiled coil</keyword>
<keyword evidence="12" id="KW-1185">Reference proteome</keyword>
<gene>
    <name evidence="11" type="ORF">RUM44_005910</name>
</gene>
<accession>A0ABR1AYF5</accession>
<evidence type="ECO:0000256" key="4">
    <source>
        <dbReference type="ARBA" id="ARBA00022989"/>
    </source>
</evidence>
<feature type="compositionally biased region" description="Basic and acidic residues" evidence="9">
    <location>
        <begin position="854"/>
        <end position="873"/>
    </location>
</feature>
<comment type="subcellular location">
    <subcellularLocation>
        <location evidence="1">Cell membrane</location>
        <topology evidence="1">Multi-pass membrane protein</topology>
    </subcellularLocation>
</comment>
<feature type="compositionally biased region" description="Polar residues" evidence="9">
    <location>
        <begin position="831"/>
        <end position="847"/>
    </location>
</feature>
<feature type="compositionally biased region" description="Basic and acidic residues" evidence="9">
    <location>
        <begin position="814"/>
        <end position="830"/>
    </location>
</feature>
<dbReference type="PANTHER" id="PTHR21143">
    <property type="entry name" value="INVERTEBRATE GUSTATORY RECEPTOR"/>
    <property type="match status" value="1"/>
</dbReference>
<feature type="transmembrane region" description="Helical" evidence="10">
    <location>
        <begin position="566"/>
        <end position="587"/>
    </location>
</feature>
<evidence type="ECO:0000256" key="10">
    <source>
        <dbReference type="SAM" id="Phobius"/>
    </source>
</evidence>
<feature type="transmembrane region" description="Helical" evidence="10">
    <location>
        <begin position="133"/>
        <end position="157"/>
    </location>
</feature>
<evidence type="ECO:0000256" key="5">
    <source>
        <dbReference type="ARBA" id="ARBA00023136"/>
    </source>
</evidence>
<protein>
    <recommendedName>
        <fullName evidence="13">Gustatory receptor</fullName>
    </recommendedName>
</protein>
<dbReference type="InterPro" id="IPR013604">
    <property type="entry name" value="7TM_chemorcpt"/>
</dbReference>
<dbReference type="EMBL" id="JAWJWF010000006">
    <property type="protein sequence ID" value="KAK6631383.1"/>
    <property type="molecule type" value="Genomic_DNA"/>
</dbReference>
<comment type="caution">
    <text evidence="11">The sequence shown here is derived from an EMBL/GenBank/DDBJ whole genome shotgun (WGS) entry which is preliminary data.</text>
</comment>
<keyword evidence="7" id="KW-0807">Transducer</keyword>
<evidence type="ECO:0000256" key="6">
    <source>
        <dbReference type="ARBA" id="ARBA00023170"/>
    </source>
</evidence>
<feature type="transmembrane region" description="Helical" evidence="10">
    <location>
        <begin position="76"/>
        <end position="96"/>
    </location>
</feature>
<evidence type="ECO:0000256" key="3">
    <source>
        <dbReference type="ARBA" id="ARBA00022692"/>
    </source>
</evidence>
<organism evidence="11 12">
    <name type="scientific">Polyplax serrata</name>
    <name type="common">Common mouse louse</name>
    <dbReference type="NCBI Taxonomy" id="468196"/>
    <lineage>
        <taxon>Eukaryota</taxon>
        <taxon>Metazoa</taxon>
        <taxon>Ecdysozoa</taxon>
        <taxon>Arthropoda</taxon>
        <taxon>Hexapoda</taxon>
        <taxon>Insecta</taxon>
        <taxon>Pterygota</taxon>
        <taxon>Neoptera</taxon>
        <taxon>Paraneoptera</taxon>
        <taxon>Psocodea</taxon>
        <taxon>Troctomorpha</taxon>
        <taxon>Phthiraptera</taxon>
        <taxon>Anoplura</taxon>
        <taxon>Polyplacidae</taxon>
        <taxon>Polyplax</taxon>
    </lineage>
</organism>
<evidence type="ECO:0000313" key="11">
    <source>
        <dbReference type="EMBL" id="KAK6631383.1"/>
    </source>
</evidence>
<feature type="transmembrane region" description="Helical" evidence="10">
    <location>
        <begin position="337"/>
        <end position="357"/>
    </location>
</feature>
<reference evidence="11 12" key="1">
    <citation type="submission" date="2023-09" db="EMBL/GenBank/DDBJ databases">
        <title>Genomes of two closely related lineages of the louse Polyplax serrata with different host specificities.</title>
        <authorList>
            <person name="Martinu J."/>
            <person name="Tarabai H."/>
            <person name="Stefka J."/>
            <person name="Hypsa V."/>
        </authorList>
    </citation>
    <scope>NUCLEOTIDE SEQUENCE [LARGE SCALE GENOMIC DNA]</scope>
    <source>
        <strain evidence="11">98ZLc_SE</strain>
    </source>
</reference>
<feature type="coiled-coil region" evidence="8">
    <location>
        <begin position="597"/>
        <end position="624"/>
    </location>
</feature>
<evidence type="ECO:0000256" key="8">
    <source>
        <dbReference type="SAM" id="Coils"/>
    </source>
</evidence>
<evidence type="ECO:0000256" key="2">
    <source>
        <dbReference type="ARBA" id="ARBA00022475"/>
    </source>
</evidence>
<evidence type="ECO:0000256" key="7">
    <source>
        <dbReference type="ARBA" id="ARBA00023224"/>
    </source>
</evidence>
<keyword evidence="4 10" id="KW-1133">Transmembrane helix</keyword>
<keyword evidence="3 10" id="KW-0812">Transmembrane</keyword>
<feature type="region of interest" description="Disordered" evidence="9">
    <location>
        <begin position="812"/>
        <end position="930"/>
    </location>
</feature>
<keyword evidence="5 10" id="KW-0472">Membrane</keyword>
<evidence type="ECO:0008006" key="13">
    <source>
        <dbReference type="Google" id="ProtNLM"/>
    </source>
</evidence>
<dbReference type="PANTHER" id="PTHR21143:SF133">
    <property type="entry name" value="GUSTATORY AND PHEROMONE RECEPTOR 32A-RELATED"/>
    <property type="match status" value="1"/>
</dbReference>
<keyword evidence="2" id="KW-1003">Cell membrane</keyword>
<evidence type="ECO:0000256" key="1">
    <source>
        <dbReference type="ARBA" id="ARBA00004651"/>
    </source>
</evidence>
<dbReference type="Proteomes" id="UP001359485">
    <property type="component" value="Unassembled WGS sequence"/>
</dbReference>
<evidence type="ECO:0000313" key="12">
    <source>
        <dbReference type="Proteomes" id="UP001359485"/>
    </source>
</evidence>
<feature type="compositionally biased region" description="Basic and acidic residues" evidence="9">
    <location>
        <begin position="882"/>
        <end position="902"/>
    </location>
</feature>